<dbReference type="AlphaFoldDB" id="A0A0C2RUP9"/>
<evidence type="ECO:0000313" key="1">
    <source>
        <dbReference type="EMBL" id="KIL53955.1"/>
    </source>
</evidence>
<sequence length="124" mass="13351">MNWTTLNQCLTLTSGSVHCGPVQSSLSQFNQFIRLNLETLAEIGDPWTISKTMTLICEEAARAVLSGGVPEKQRHRCIRKTATSALATLATLESGQSGQSGQLWKVVEPLICAASDKVPLHNSA</sequence>
<keyword evidence="2" id="KW-1185">Reference proteome</keyword>
<protein>
    <submittedName>
        <fullName evidence="1">Uncharacterized protein</fullName>
    </submittedName>
</protein>
<dbReference type="Proteomes" id="UP000054549">
    <property type="component" value="Unassembled WGS sequence"/>
</dbReference>
<dbReference type="EMBL" id="KN819085">
    <property type="protein sequence ID" value="KIL53955.1"/>
    <property type="molecule type" value="Genomic_DNA"/>
</dbReference>
<organism evidence="1 2">
    <name type="scientific">Amanita muscaria (strain Koide BX008)</name>
    <dbReference type="NCBI Taxonomy" id="946122"/>
    <lineage>
        <taxon>Eukaryota</taxon>
        <taxon>Fungi</taxon>
        <taxon>Dikarya</taxon>
        <taxon>Basidiomycota</taxon>
        <taxon>Agaricomycotina</taxon>
        <taxon>Agaricomycetes</taxon>
        <taxon>Agaricomycetidae</taxon>
        <taxon>Agaricales</taxon>
        <taxon>Pluteineae</taxon>
        <taxon>Amanitaceae</taxon>
        <taxon>Amanita</taxon>
    </lineage>
</organism>
<dbReference type="InParanoid" id="A0A0C2RUP9"/>
<gene>
    <name evidence="1" type="ORF">M378DRAFT_19353</name>
</gene>
<dbReference type="HOGENOM" id="CLU_2003349_0_0_1"/>
<reference evidence="1 2" key="1">
    <citation type="submission" date="2014-04" db="EMBL/GenBank/DDBJ databases">
        <title>Evolutionary Origins and Diversification of the Mycorrhizal Mutualists.</title>
        <authorList>
            <consortium name="DOE Joint Genome Institute"/>
            <consortium name="Mycorrhizal Genomics Consortium"/>
            <person name="Kohler A."/>
            <person name="Kuo A."/>
            <person name="Nagy L.G."/>
            <person name="Floudas D."/>
            <person name="Copeland A."/>
            <person name="Barry K.W."/>
            <person name="Cichocki N."/>
            <person name="Veneault-Fourrey C."/>
            <person name="LaButti K."/>
            <person name="Lindquist E.A."/>
            <person name="Lipzen A."/>
            <person name="Lundell T."/>
            <person name="Morin E."/>
            <person name="Murat C."/>
            <person name="Riley R."/>
            <person name="Ohm R."/>
            <person name="Sun H."/>
            <person name="Tunlid A."/>
            <person name="Henrissat B."/>
            <person name="Grigoriev I.V."/>
            <person name="Hibbett D.S."/>
            <person name="Martin F."/>
        </authorList>
    </citation>
    <scope>NUCLEOTIDE SEQUENCE [LARGE SCALE GENOMIC DNA]</scope>
    <source>
        <strain evidence="1 2">Koide BX008</strain>
    </source>
</reference>
<name>A0A0C2RUP9_AMAMK</name>
<accession>A0A0C2RUP9</accession>
<evidence type="ECO:0000313" key="2">
    <source>
        <dbReference type="Proteomes" id="UP000054549"/>
    </source>
</evidence>
<proteinExistence type="predicted"/>